<comment type="similarity">
    <text evidence="1">Belongs to the arylamine N-acetyltransferase family.</text>
</comment>
<dbReference type="InterPro" id="IPR001447">
    <property type="entry name" value="Arylamine_N-AcTrfase"/>
</dbReference>
<dbReference type="PANTHER" id="PTHR11786:SF0">
    <property type="entry name" value="ARYLAMINE N-ACETYLTRANSFERASE 4-RELATED"/>
    <property type="match status" value="1"/>
</dbReference>
<keyword evidence="3" id="KW-1185">Reference proteome</keyword>
<dbReference type="Gene3D" id="3.30.2140.20">
    <property type="match status" value="1"/>
</dbReference>
<evidence type="ECO:0000256" key="1">
    <source>
        <dbReference type="ARBA" id="ARBA00006547"/>
    </source>
</evidence>
<reference evidence="2 3" key="1">
    <citation type="journal article" date="2020" name="Phytopathology">
        <title>Genome Sequence Resources of Colletotrichum truncatum, C. plurivorum, C. musicola, and C. sojae: Four Species Pathogenic to Soybean (Glycine max).</title>
        <authorList>
            <person name="Rogerio F."/>
            <person name="Boufleur T.R."/>
            <person name="Ciampi-Guillardi M."/>
            <person name="Sukno S.A."/>
            <person name="Thon M.R."/>
            <person name="Massola Junior N.S."/>
            <person name="Baroncelli R."/>
        </authorList>
    </citation>
    <scope>NUCLEOTIDE SEQUENCE [LARGE SCALE GENOMIC DNA]</scope>
    <source>
        <strain evidence="2 3">LFN0009</strain>
    </source>
</reference>
<name>A0A8H6IMD4_9PEZI</name>
<dbReference type="InterPro" id="IPR053710">
    <property type="entry name" value="Arylamine_NAT_domain_sf"/>
</dbReference>
<evidence type="ECO:0000313" key="2">
    <source>
        <dbReference type="EMBL" id="KAF6784151.1"/>
    </source>
</evidence>
<dbReference type="SUPFAM" id="SSF54001">
    <property type="entry name" value="Cysteine proteinases"/>
    <property type="match status" value="1"/>
</dbReference>
<dbReference type="EMBL" id="WIGN01000770">
    <property type="protein sequence ID" value="KAF6784151.1"/>
    <property type="molecule type" value="Genomic_DNA"/>
</dbReference>
<gene>
    <name evidence="2" type="ORF">CSOJ01_15799</name>
</gene>
<dbReference type="PANTHER" id="PTHR11786">
    <property type="entry name" value="N-HYDROXYARYLAMINE O-ACETYLTRANSFERASE"/>
    <property type="match status" value="1"/>
</dbReference>
<dbReference type="Pfam" id="PF00797">
    <property type="entry name" value="Acetyltransf_2"/>
    <property type="match status" value="1"/>
</dbReference>
<accession>A0A8H6IMD4</accession>
<protein>
    <submittedName>
        <fullName evidence="2">Arylamine n-acetyltransferase 1</fullName>
    </submittedName>
</protein>
<sequence length="339" mass="38207">MASAYNSEQLTQFLDHIGVPTAFRHASPSLQFLTVLHVHTISTLPYENLSLHYNPSHEINLEPQHLFEKIITNKRGRGGFCMEVAILYNHMLRALGFDAYTAGVRTRPRIQGVPQGDFPGWGHIVNIVTFADGSKYHSDVAFGGDGATKPMPLVEGLVHENLGTQQIRLARDWLPSQALRVESSKLWIYQYRNSEVQDWNSFYAFAEVEFLQPDWGVVNHWMTTHPDSNQVKNLLVVKFLRRPKVSSEPDDQEIYGKQMLVNGTVKENLGGRTHTLKTCTTEENRIDVLGKVFDITLTDEEKLGIQGSPLQLQSGKVCNGSCDNCTKKAADGRKESIQW</sequence>
<dbReference type="GO" id="GO:0016407">
    <property type="term" value="F:acetyltransferase activity"/>
    <property type="evidence" value="ECO:0007669"/>
    <property type="project" value="InterPro"/>
</dbReference>
<proteinExistence type="inferred from homology"/>
<keyword evidence="2" id="KW-0808">Transferase</keyword>
<comment type="caution">
    <text evidence="2">The sequence shown here is derived from an EMBL/GenBank/DDBJ whole genome shotgun (WGS) entry which is preliminary data.</text>
</comment>
<evidence type="ECO:0000313" key="3">
    <source>
        <dbReference type="Proteomes" id="UP000652219"/>
    </source>
</evidence>
<dbReference type="InterPro" id="IPR038765">
    <property type="entry name" value="Papain-like_cys_pep_sf"/>
</dbReference>
<dbReference type="AlphaFoldDB" id="A0A8H6IMD4"/>
<organism evidence="2 3">
    <name type="scientific">Colletotrichum sojae</name>
    <dbReference type="NCBI Taxonomy" id="2175907"/>
    <lineage>
        <taxon>Eukaryota</taxon>
        <taxon>Fungi</taxon>
        <taxon>Dikarya</taxon>
        <taxon>Ascomycota</taxon>
        <taxon>Pezizomycotina</taxon>
        <taxon>Sordariomycetes</taxon>
        <taxon>Hypocreomycetidae</taxon>
        <taxon>Glomerellales</taxon>
        <taxon>Glomerellaceae</taxon>
        <taxon>Colletotrichum</taxon>
        <taxon>Colletotrichum orchidearum species complex</taxon>
    </lineage>
</organism>
<dbReference type="Proteomes" id="UP000652219">
    <property type="component" value="Unassembled WGS sequence"/>
</dbReference>